<sequence length="208" mass="21235">MIWDTMANFPVQQVLAFMAGALALNLTPGQDVVFASASGIQGGPRAGALAGLGVGIGGMVHVALAAVGLGALVAAHPGALLAVKYAGAAYLALLAWKSWRATAPAGGARIARGGWEVLARGALSNLLNPKPVLFLLAFLPQFTRPEYGPIGQQILGLGLMFVCSGTLVTMGYGIAAGLAGKALAARMRVMNRVASVLFAGLALRMVWK</sequence>
<comment type="subcellular location">
    <subcellularLocation>
        <location evidence="1">Cell membrane</location>
        <topology evidence="1">Multi-pass membrane protein</topology>
    </subcellularLocation>
</comment>
<gene>
    <name evidence="7" type="ORF">GL279_01750</name>
</gene>
<feature type="transmembrane region" description="Helical" evidence="6">
    <location>
        <begin position="79"/>
        <end position="96"/>
    </location>
</feature>
<dbReference type="OrthoDB" id="9807053at2"/>
<feature type="transmembrane region" description="Helical" evidence="6">
    <location>
        <begin position="117"/>
        <end position="142"/>
    </location>
</feature>
<reference evidence="7 8" key="1">
    <citation type="submission" date="2019-11" db="EMBL/GenBank/DDBJ databases">
        <authorList>
            <person name="Dong K."/>
        </authorList>
    </citation>
    <scope>NUCLEOTIDE SEQUENCE [LARGE SCALE GENOMIC DNA]</scope>
    <source>
        <strain evidence="7 8">JCM 17370</strain>
    </source>
</reference>
<organism evidence="7 8">
    <name type="scientific">Paracoccus limosus</name>
    <dbReference type="NCBI Taxonomy" id="913252"/>
    <lineage>
        <taxon>Bacteria</taxon>
        <taxon>Pseudomonadati</taxon>
        <taxon>Pseudomonadota</taxon>
        <taxon>Alphaproteobacteria</taxon>
        <taxon>Rhodobacterales</taxon>
        <taxon>Paracoccaceae</taxon>
        <taxon>Paracoccus</taxon>
    </lineage>
</organism>
<evidence type="ECO:0000256" key="3">
    <source>
        <dbReference type="ARBA" id="ARBA00022692"/>
    </source>
</evidence>
<feature type="transmembrane region" description="Helical" evidence="6">
    <location>
        <begin position="154"/>
        <end position="177"/>
    </location>
</feature>
<dbReference type="PANTHER" id="PTHR30086">
    <property type="entry name" value="ARGININE EXPORTER PROTEIN ARGO"/>
    <property type="match status" value="1"/>
</dbReference>
<evidence type="ECO:0000256" key="1">
    <source>
        <dbReference type="ARBA" id="ARBA00004651"/>
    </source>
</evidence>
<dbReference type="AlphaFoldDB" id="A0A844H474"/>
<dbReference type="GO" id="GO:0015171">
    <property type="term" value="F:amino acid transmembrane transporter activity"/>
    <property type="evidence" value="ECO:0007669"/>
    <property type="project" value="TreeGrafter"/>
</dbReference>
<name>A0A844H474_9RHOB</name>
<accession>A0A844H474</accession>
<evidence type="ECO:0000313" key="8">
    <source>
        <dbReference type="Proteomes" id="UP000442533"/>
    </source>
</evidence>
<dbReference type="RefSeq" id="WP_155062903.1">
    <property type="nucleotide sequence ID" value="NZ_WMIF01000002.1"/>
</dbReference>
<keyword evidence="2" id="KW-1003">Cell membrane</keyword>
<keyword evidence="5 6" id="KW-0472">Membrane</keyword>
<proteinExistence type="predicted"/>
<keyword evidence="4 6" id="KW-1133">Transmembrane helix</keyword>
<dbReference type="InterPro" id="IPR001123">
    <property type="entry name" value="LeuE-type"/>
</dbReference>
<evidence type="ECO:0000256" key="4">
    <source>
        <dbReference type="ARBA" id="ARBA00022989"/>
    </source>
</evidence>
<feature type="transmembrane region" description="Helical" evidence="6">
    <location>
        <begin position="189"/>
        <end position="207"/>
    </location>
</feature>
<comment type="caution">
    <text evidence="7">The sequence shown here is derived from an EMBL/GenBank/DDBJ whole genome shotgun (WGS) entry which is preliminary data.</text>
</comment>
<evidence type="ECO:0000256" key="2">
    <source>
        <dbReference type="ARBA" id="ARBA00022475"/>
    </source>
</evidence>
<keyword evidence="8" id="KW-1185">Reference proteome</keyword>
<dbReference type="GO" id="GO:0005886">
    <property type="term" value="C:plasma membrane"/>
    <property type="evidence" value="ECO:0007669"/>
    <property type="project" value="UniProtKB-SubCell"/>
</dbReference>
<dbReference type="Pfam" id="PF01810">
    <property type="entry name" value="LysE"/>
    <property type="match status" value="1"/>
</dbReference>
<feature type="transmembrane region" description="Helical" evidence="6">
    <location>
        <begin position="6"/>
        <end position="27"/>
    </location>
</feature>
<dbReference type="Proteomes" id="UP000442533">
    <property type="component" value="Unassembled WGS sequence"/>
</dbReference>
<evidence type="ECO:0000256" key="5">
    <source>
        <dbReference type="ARBA" id="ARBA00023136"/>
    </source>
</evidence>
<evidence type="ECO:0000256" key="6">
    <source>
        <dbReference type="SAM" id="Phobius"/>
    </source>
</evidence>
<keyword evidence="3 6" id="KW-0812">Transmembrane</keyword>
<feature type="transmembrane region" description="Helical" evidence="6">
    <location>
        <begin position="48"/>
        <end position="73"/>
    </location>
</feature>
<dbReference type="PANTHER" id="PTHR30086:SF20">
    <property type="entry name" value="ARGININE EXPORTER PROTEIN ARGO-RELATED"/>
    <property type="match status" value="1"/>
</dbReference>
<protein>
    <submittedName>
        <fullName evidence="7">LysE family translocator</fullName>
    </submittedName>
</protein>
<dbReference type="EMBL" id="WMIF01000002">
    <property type="protein sequence ID" value="MTH33317.1"/>
    <property type="molecule type" value="Genomic_DNA"/>
</dbReference>
<evidence type="ECO:0000313" key="7">
    <source>
        <dbReference type="EMBL" id="MTH33317.1"/>
    </source>
</evidence>